<name>A0A2A9HGZ2_TEPT2</name>
<reference evidence="2 3" key="1">
    <citation type="submission" date="2017-09" db="EMBL/GenBank/DDBJ databases">
        <title>Sequencing the genomes of two abundant thermophiles in Great Basin hot springs: Thermocrinis jamiesonii and novel Chloroflexi Thermoflexus hugenholtzii.</title>
        <authorList>
            <person name="Hedlund B."/>
        </authorList>
    </citation>
    <scope>NUCLEOTIDE SEQUENCE [LARGE SCALE GENOMIC DNA]</scope>
    <source>
        <strain evidence="2 3">G233</strain>
    </source>
</reference>
<evidence type="ECO:0000256" key="1">
    <source>
        <dbReference type="SAM" id="SignalP"/>
    </source>
</evidence>
<accession>A0A2A9HGZ2</accession>
<dbReference type="EMBL" id="PDJQ01000001">
    <property type="protein sequence ID" value="PFG74623.1"/>
    <property type="molecule type" value="Genomic_DNA"/>
</dbReference>
<protein>
    <submittedName>
        <fullName evidence="2">SH3 domain-containing protein</fullName>
    </submittedName>
</protein>
<keyword evidence="3" id="KW-1185">Reference proteome</keyword>
<dbReference type="RefSeq" id="WP_165772628.1">
    <property type="nucleotide sequence ID" value="NZ_PDJQ01000001.1"/>
</dbReference>
<evidence type="ECO:0000313" key="3">
    <source>
        <dbReference type="Proteomes" id="UP000223071"/>
    </source>
</evidence>
<gene>
    <name evidence="2" type="ORF">A9A59_1860</name>
</gene>
<sequence>MPMTRHRHTLATVLVAILAIAAAAITRADAHADADHPIVQRALSDLGTYQGDCWPWVKRVVRDATGREIGFDYRHGFFEAGAVEVPLAEAAPGDIIQVALDSWTSPDADYAGLHTAIVIRNNGDGTFDAIDSNQLWDGIVRLRPAYNPAAQAAAAGLQVHAYRFPLNGATPAAPPIPVGPATLKPGDSARVNTPGDCLRLRTAPGGEIITCLAHGTRVTVIEGPVDRLGVAWYLVSSPVGDGWMAGQYLQREAGGPGANPSAQGPTRPLMQYRAVVPLAAAD</sequence>
<dbReference type="AlphaFoldDB" id="A0A2A9HGZ2"/>
<dbReference type="Gene3D" id="2.30.30.40">
    <property type="entry name" value="SH3 Domains"/>
    <property type="match status" value="1"/>
</dbReference>
<organism evidence="2 3">
    <name type="scientific">Tepidiforma thermophila (strain KCTC 52669 / CGMCC 1.13589 / G233)</name>
    <dbReference type="NCBI Taxonomy" id="2761530"/>
    <lineage>
        <taxon>Bacteria</taxon>
        <taxon>Bacillati</taxon>
        <taxon>Chloroflexota</taxon>
        <taxon>Tepidiformia</taxon>
        <taxon>Tepidiformales</taxon>
        <taxon>Tepidiformaceae</taxon>
        <taxon>Tepidiforma</taxon>
    </lineage>
</organism>
<feature type="chain" id="PRO_5013219286" evidence="1">
    <location>
        <begin position="33"/>
        <end position="282"/>
    </location>
</feature>
<proteinExistence type="predicted"/>
<evidence type="ECO:0000313" key="2">
    <source>
        <dbReference type="EMBL" id="PFG74623.1"/>
    </source>
</evidence>
<dbReference type="Proteomes" id="UP000223071">
    <property type="component" value="Unassembled WGS sequence"/>
</dbReference>
<feature type="signal peptide" evidence="1">
    <location>
        <begin position="1"/>
        <end position="32"/>
    </location>
</feature>
<keyword evidence="1" id="KW-0732">Signal</keyword>
<comment type="caution">
    <text evidence="2">The sequence shown here is derived from an EMBL/GenBank/DDBJ whole genome shotgun (WGS) entry which is preliminary data.</text>
</comment>